<evidence type="ECO:0000256" key="8">
    <source>
        <dbReference type="ARBA" id="ARBA00023315"/>
    </source>
</evidence>
<keyword evidence="10" id="KW-0812">Transmembrane</keyword>
<feature type="transmembrane region" description="Helical" evidence="10">
    <location>
        <begin position="12"/>
        <end position="31"/>
    </location>
</feature>
<dbReference type="GO" id="GO:0006654">
    <property type="term" value="P:phosphatidic acid biosynthetic process"/>
    <property type="evidence" value="ECO:0007669"/>
    <property type="project" value="TreeGrafter"/>
</dbReference>
<proteinExistence type="inferred from homology"/>
<dbReference type="KEGG" id="sbf:JCM31447_14210"/>
<evidence type="ECO:0000256" key="7">
    <source>
        <dbReference type="ARBA" id="ARBA00022679"/>
    </source>
</evidence>
<comment type="pathway">
    <text evidence="3">Lipid metabolism.</text>
</comment>
<evidence type="ECO:0000313" key="12">
    <source>
        <dbReference type="EMBL" id="BBH52978.1"/>
    </source>
</evidence>
<comment type="similarity">
    <text evidence="4 9">Belongs to the 1-acyl-sn-glycerol-3-phosphate acyltransferase family.</text>
</comment>
<dbReference type="GO" id="GO:0005886">
    <property type="term" value="C:plasma membrane"/>
    <property type="evidence" value="ECO:0007669"/>
    <property type="project" value="TreeGrafter"/>
</dbReference>
<keyword evidence="9" id="KW-0444">Lipid biosynthesis</keyword>
<evidence type="ECO:0000259" key="11">
    <source>
        <dbReference type="SMART" id="SM00563"/>
    </source>
</evidence>
<keyword evidence="8 9" id="KW-0012">Acyltransferase</keyword>
<sequence>MLGFLIKVIRYFLIVFLFTFINIFCLIFFVFRYKNPNNNYLYSRILSHVFIKLLRVKVEYRGKNNLKVMNSSVLIANHQSYFDSVIFGGIFPYKTVVMGKKSLIWLPIFGWIFLLGGNLFINRKNHAKAMDTMKVVDTAIQQGRSLWMFPEGTRSHGRGLNGFKKGAFYAAIQNRVNIQPIVSSTFRNAIDISKWNSGKVLVEVLDPIPTLDVNVEDIETIVNNAHTLMKNKIASLDKEIQGVL</sequence>
<dbReference type="GO" id="GO:0003841">
    <property type="term" value="F:1-acylglycerol-3-phosphate O-acyltransferase activity"/>
    <property type="evidence" value="ECO:0007669"/>
    <property type="project" value="UniProtKB-UniRule"/>
</dbReference>
<keyword evidence="7 9" id="KW-0808">Transferase</keyword>
<dbReference type="UniPathway" id="UPA00557">
    <property type="reaction ID" value="UER00613"/>
</dbReference>
<dbReference type="EMBL" id="AP019368">
    <property type="protein sequence ID" value="BBH52978.1"/>
    <property type="molecule type" value="Genomic_DNA"/>
</dbReference>
<dbReference type="GO" id="GO:0016024">
    <property type="term" value="P:CDP-diacylglycerol biosynthetic process"/>
    <property type="evidence" value="ECO:0007669"/>
    <property type="project" value="UniProtKB-UniPathway"/>
</dbReference>
<dbReference type="OrthoDB" id="5290997at2"/>
<dbReference type="EC" id="2.3.1.51" evidence="5 9"/>
<dbReference type="CDD" id="cd07989">
    <property type="entry name" value="LPLAT_AGPAT-like"/>
    <property type="match status" value="1"/>
</dbReference>
<dbReference type="PANTHER" id="PTHR10434:SF11">
    <property type="entry name" value="1-ACYL-SN-GLYCEROL-3-PHOSPHATE ACYLTRANSFERASE"/>
    <property type="match status" value="1"/>
</dbReference>
<name>A0A4P2VK72_FLUSA</name>
<evidence type="ECO:0000256" key="5">
    <source>
        <dbReference type="ARBA" id="ARBA00013211"/>
    </source>
</evidence>
<evidence type="ECO:0000256" key="1">
    <source>
        <dbReference type="ARBA" id="ARBA00001141"/>
    </source>
</evidence>
<evidence type="ECO:0000256" key="9">
    <source>
        <dbReference type="RuleBase" id="RU361267"/>
    </source>
</evidence>
<comment type="catalytic activity">
    <reaction evidence="1 9">
        <text>a 1-acyl-sn-glycero-3-phosphate + an acyl-CoA = a 1,2-diacyl-sn-glycero-3-phosphate + CoA</text>
        <dbReference type="Rhea" id="RHEA:19709"/>
        <dbReference type="ChEBI" id="CHEBI:57287"/>
        <dbReference type="ChEBI" id="CHEBI:57970"/>
        <dbReference type="ChEBI" id="CHEBI:58342"/>
        <dbReference type="ChEBI" id="CHEBI:58608"/>
        <dbReference type="EC" id="2.3.1.51"/>
    </reaction>
</comment>
<keyword evidence="10" id="KW-0472">Membrane</keyword>
<dbReference type="Pfam" id="PF01553">
    <property type="entry name" value="Acyltransferase"/>
    <property type="match status" value="1"/>
</dbReference>
<dbReference type="SMART" id="SM00563">
    <property type="entry name" value="PlsC"/>
    <property type="match status" value="1"/>
</dbReference>
<keyword evidence="10" id="KW-1133">Transmembrane helix</keyword>
<dbReference type="RefSeq" id="WP_130607947.1">
    <property type="nucleotide sequence ID" value="NZ_AP019368.1"/>
</dbReference>
<keyword evidence="13" id="KW-1185">Reference proteome</keyword>
<evidence type="ECO:0000256" key="6">
    <source>
        <dbReference type="ARBA" id="ARBA00016139"/>
    </source>
</evidence>
<keyword evidence="9" id="KW-0594">Phospholipid biosynthesis</keyword>
<feature type="domain" description="Phospholipid/glycerol acyltransferase" evidence="11">
    <location>
        <begin position="72"/>
        <end position="186"/>
    </location>
</feature>
<reference evidence="12 13" key="1">
    <citation type="submission" date="2018-12" db="EMBL/GenBank/DDBJ databases">
        <title>Rubrispira sanarue gen. nov., sp., nov., a member of the order Silvanigrellales, isolated from a brackish lake in Hamamatsu Japan.</title>
        <authorList>
            <person name="Maejima Y."/>
            <person name="Iino T."/>
            <person name="Muraguchi Y."/>
            <person name="Fukuda K."/>
            <person name="Nojiri H."/>
            <person name="Ohkuma M."/>
            <person name="Moriuchi R."/>
            <person name="Dohra H."/>
            <person name="Kimbara K."/>
            <person name="Shintani M."/>
        </authorList>
    </citation>
    <scope>NUCLEOTIDE SEQUENCE [LARGE SCALE GENOMIC DNA]</scope>
    <source>
        <strain evidence="12 13">RF1110005</strain>
    </source>
</reference>
<evidence type="ECO:0000313" key="13">
    <source>
        <dbReference type="Proteomes" id="UP000291236"/>
    </source>
</evidence>
<dbReference type="AlphaFoldDB" id="A0A4P2VK72"/>
<evidence type="ECO:0000256" key="2">
    <source>
        <dbReference type="ARBA" id="ARBA00004728"/>
    </source>
</evidence>
<comment type="pathway">
    <text evidence="2">Phospholipid metabolism; CDP-diacylglycerol biosynthesis; CDP-diacylglycerol from sn-glycerol 3-phosphate: step 2/3.</text>
</comment>
<evidence type="ECO:0000256" key="4">
    <source>
        <dbReference type="ARBA" id="ARBA00008655"/>
    </source>
</evidence>
<dbReference type="InterPro" id="IPR004552">
    <property type="entry name" value="AGP_acyltrans"/>
</dbReference>
<dbReference type="Proteomes" id="UP000291236">
    <property type="component" value="Chromosome"/>
</dbReference>
<keyword evidence="9" id="KW-0443">Lipid metabolism</keyword>
<evidence type="ECO:0000256" key="10">
    <source>
        <dbReference type="SAM" id="Phobius"/>
    </source>
</evidence>
<organism evidence="12 13">
    <name type="scientific">Fluviispira sanaruensis</name>
    <dbReference type="NCBI Taxonomy" id="2493639"/>
    <lineage>
        <taxon>Bacteria</taxon>
        <taxon>Pseudomonadati</taxon>
        <taxon>Bdellovibrionota</taxon>
        <taxon>Oligoflexia</taxon>
        <taxon>Silvanigrellales</taxon>
        <taxon>Silvanigrellaceae</taxon>
        <taxon>Fluviispira</taxon>
    </lineage>
</organism>
<dbReference type="PANTHER" id="PTHR10434">
    <property type="entry name" value="1-ACYL-SN-GLYCEROL-3-PHOSPHATE ACYLTRANSFERASE"/>
    <property type="match status" value="1"/>
</dbReference>
<feature type="transmembrane region" description="Helical" evidence="10">
    <location>
        <begin position="102"/>
        <end position="121"/>
    </location>
</feature>
<comment type="domain">
    <text evidence="9">The HXXXXD motif is essential for acyltransferase activity and may constitute the binding site for the phosphate moiety of the glycerol-3-phosphate.</text>
</comment>
<gene>
    <name evidence="12" type="ORF">JCM31447_14210</name>
</gene>
<evidence type="ECO:0000256" key="3">
    <source>
        <dbReference type="ARBA" id="ARBA00005189"/>
    </source>
</evidence>
<keyword evidence="9" id="KW-1208">Phospholipid metabolism</keyword>
<dbReference type="NCBIfam" id="TIGR00530">
    <property type="entry name" value="AGP_acyltrn"/>
    <property type="match status" value="1"/>
</dbReference>
<accession>A0A4P2VK72</accession>
<dbReference type="SUPFAM" id="SSF69593">
    <property type="entry name" value="Glycerol-3-phosphate (1)-acyltransferase"/>
    <property type="match status" value="1"/>
</dbReference>
<dbReference type="InterPro" id="IPR002123">
    <property type="entry name" value="Plipid/glycerol_acylTrfase"/>
</dbReference>
<protein>
    <recommendedName>
        <fullName evidence="6 9">1-acyl-sn-glycerol-3-phosphate acyltransferase</fullName>
        <ecNumber evidence="5 9">2.3.1.51</ecNumber>
    </recommendedName>
</protein>